<proteinExistence type="predicted"/>
<evidence type="ECO:0000256" key="1">
    <source>
        <dbReference type="SAM" id="MobiDB-lite"/>
    </source>
</evidence>
<accession>A0A3P7FTU4</accession>
<name>A0A3P7FTU4_WUCBA</name>
<dbReference type="InParanoid" id="A0A3P7FTU4"/>
<organism evidence="2 3">
    <name type="scientific">Wuchereria bancrofti</name>
    <dbReference type="NCBI Taxonomy" id="6293"/>
    <lineage>
        <taxon>Eukaryota</taxon>
        <taxon>Metazoa</taxon>
        <taxon>Ecdysozoa</taxon>
        <taxon>Nematoda</taxon>
        <taxon>Chromadorea</taxon>
        <taxon>Rhabditida</taxon>
        <taxon>Spirurina</taxon>
        <taxon>Spiruromorpha</taxon>
        <taxon>Filarioidea</taxon>
        <taxon>Onchocercidae</taxon>
        <taxon>Wuchereria</taxon>
    </lineage>
</organism>
<keyword evidence="3" id="KW-1185">Reference proteome</keyword>
<evidence type="ECO:0000313" key="3">
    <source>
        <dbReference type="Proteomes" id="UP000270924"/>
    </source>
</evidence>
<dbReference type="Proteomes" id="UP000270924">
    <property type="component" value="Unassembled WGS sequence"/>
</dbReference>
<dbReference type="AlphaFoldDB" id="A0A3P7FTU4"/>
<evidence type="ECO:0000313" key="2">
    <source>
        <dbReference type="EMBL" id="VDM12635.1"/>
    </source>
</evidence>
<gene>
    <name evidence="2" type="ORF">WBA_LOCUS6021</name>
</gene>
<protein>
    <submittedName>
        <fullName evidence="2">Uncharacterized protein</fullName>
    </submittedName>
</protein>
<sequence length="108" mass="12574">MPKVHLHYFHRTFPDPCQYTACLFSTVQAPIAIELRTIFEDLSESFRPPKYQPNNLLFVTLTLHNEDTQVEIPHRCIVRSNDHERTPPTLKFDSPPKYKNTCTETATS</sequence>
<reference evidence="2 3" key="1">
    <citation type="submission" date="2018-11" db="EMBL/GenBank/DDBJ databases">
        <authorList>
            <consortium name="Pathogen Informatics"/>
        </authorList>
    </citation>
    <scope>NUCLEOTIDE SEQUENCE [LARGE SCALE GENOMIC DNA]</scope>
</reference>
<dbReference type="EMBL" id="UYWW01003304">
    <property type="protein sequence ID" value="VDM12635.1"/>
    <property type="molecule type" value="Genomic_DNA"/>
</dbReference>
<feature type="region of interest" description="Disordered" evidence="1">
    <location>
        <begin position="81"/>
        <end position="108"/>
    </location>
</feature>